<evidence type="ECO:0000256" key="1">
    <source>
        <dbReference type="SAM" id="Phobius"/>
    </source>
</evidence>
<dbReference type="PANTHER" id="PTHR31881:SF11">
    <property type="entry name" value="PROTEIN, PUTATIVE-RELATED"/>
    <property type="match status" value="1"/>
</dbReference>
<protein>
    <submittedName>
        <fullName evidence="2">Uncharacterized protein</fullName>
    </submittedName>
</protein>
<feature type="transmembrane region" description="Helical" evidence="1">
    <location>
        <begin position="73"/>
        <end position="94"/>
    </location>
</feature>
<proteinExistence type="predicted"/>
<gene>
    <name evidence="2" type="ORF">CK203_076992</name>
</gene>
<dbReference type="AlphaFoldDB" id="A0A438DZI5"/>
<organism evidence="2 3">
    <name type="scientific">Vitis vinifera</name>
    <name type="common">Grape</name>
    <dbReference type="NCBI Taxonomy" id="29760"/>
    <lineage>
        <taxon>Eukaryota</taxon>
        <taxon>Viridiplantae</taxon>
        <taxon>Streptophyta</taxon>
        <taxon>Embryophyta</taxon>
        <taxon>Tracheophyta</taxon>
        <taxon>Spermatophyta</taxon>
        <taxon>Magnoliopsida</taxon>
        <taxon>eudicotyledons</taxon>
        <taxon>Gunneridae</taxon>
        <taxon>Pentapetalae</taxon>
        <taxon>rosids</taxon>
        <taxon>Vitales</taxon>
        <taxon>Vitaceae</taxon>
        <taxon>Viteae</taxon>
        <taxon>Vitis</taxon>
    </lineage>
</organism>
<reference evidence="2 3" key="1">
    <citation type="journal article" date="2018" name="PLoS Genet.">
        <title>Population sequencing reveals clonal diversity and ancestral inbreeding in the grapevine cultivar Chardonnay.</title>
        <authorList>
            <person name="Roach M.J."/>
            <person name="Johnson D.L."/>
            <person name="Bohlmann J."/>
            <person name="van Vuuren H.J."/>
            <person name="Jones S.J."/>
            <person name="Pretorius I.S."/>
            <person name="Schmidt S.A."/>
            <person name="Borneman A.R."/>
        </authorList>
    </citation>
    <scope>NUCLEOTIDE SEQUENCE [LARGE SCALE GENOMIC DNA]</scope>
    <source>
        <strain evidence="3">cv. Chardonnay</strain>
        <tissue evidence="2">Leaf</tissue>
    </source>
</reference>
<dbReference type="InterPro" id="IPR006747">
    <property type="entry name" value="DUF599"/>
</dbReference>
<accession>A0A438DZI5</accession>
<dbReference type="Proteomes" id="UP000288805">
    <property type="component" value="Unassembled WGS sequence"/>
</dbReference>
<keyword evidence="1" id="KW-0812">Transmembrane</keyword>
<evidence type="ECO:0000313" key="2">
    <source>
        <dbReference type="EMBL" id="RVW40926.1"/>
    </source>
</evidence>
<feature type="transmembrane region" description="Helical" evidence="1">
    <location>
        <begin position="186"/>
        <end position="206"/>
    </location>
</feature>
<dbReference type="PANTHER" id="PTHR31881">
    <property type="match status" value="1"/>
</dbReference>
<keyword evidence="1" id="KW-0472">Membrane</keyword>
<evidence type="ECO:0000313" key="3">
    <source>
        <dbReference type="Proteomes" id="UP000288805"/>
    </source>
</evidence>
<name>A0A438DZI5_VITVI</name>
<feature type="transmembrane region" description="Helical" evidence="1">
    <location>
        <begin position="6"/>
        <end position="27"/>
    </location>
</feature>
<sequence length="232" mass="25314">MGGVVDLNTILVPFSLFLTVGYHVFLWHSMKRKPSLTAIGMETSMRRVWFQKGGVRMGILAVQSLRNSLQETVLIALTAIAINTALAALINNAYSASHSLISGTFFGSQSGPIFYLKYVSASLFLLASFFCSSMGVGCLIDASILINASGEFSTPGYAEMIMERGFMFALVGNRMLYMAFPLLSWMLGPVCLVVSSVALVCGLYELDFGSNCAISKKQSLLFIKEDARKYET</sequence>
<comment type="caution">
    <text evidence="2">The sequence shown here is derived from an EMBL/GenBank/DDBJ whole genome shotgun (WGS) entry which is preliminary data.</text>
</comment>
<dbReference type="EMBL" id="QGNW01001448">
    <property type="protein sequence ID" value="RVW40926.1"/>
    <property type="molecule type" value="Genomic_DNA"/>
</dbReference>
<dbReference type="Pfam" id="PF04654">
    <property type="entry name" value="DUF599"/>
    <property type="match status" value="1"/>
</dbReference>
<feature type="transmembrane region" description="Helical" evidence="1">
    <location>
        <begin position="114"/>
        <end position="140"/>
    </location>
</feature>
<keyword evidence="1" id="KW-1133">Transmembrane helix</keyword>